<organism evidence="3 4">
    <name type="scientific">Polluticaenibacter yanchengensis</name>
    <dbReference type="NCBI Taxonomy" id="3014562"/>
    <lineage>
        <taxon>Bacteria</taxon>
        <taxon>Pseudomonadati</taxon>
        <taxon>Bacteroidota</taxon>
        <taxon>Chitinophagia</taxon>
        <taxon>Chitinophagales</taxon>
        <taxon>Chitinophagaceae</taxon>
        <taxon>Polluticaenibacter</taxon>
    </lineage>
</organism>
<dbReference type="SUPFAM" id="SSF101967">
    <property type="entry name" value="Adhesin YadA, collagen-binding domain"/>
    <property type="match status" value="1"/>
</dbReference>
<keyword evidence="1" id="KW-0175">Coiled coil</keyword>
<dbReference type="InterPro" id="IPR030392">
    <property type="entry name" value="S74_ICA"/>
</dbReference>
<comment type="caution">
    <text evidence="3">The sequence shown here is derived from an EMBL/GenBank/DDBJ whole genome shotgun (WGS) entry which is preliminary data.</text>
</comment>
<dbReference type="InterPro" id="IPR011049">
    <property type="entry name" value="Serralysin-like_metalloprot_C"/>
</dbReference>
<name>A0ABT4UM33_9BACT</name>
<feature type="coiled-coil region" evidence="1">
    <location>
        <begin position="437"/>
        <end position="481"/>
    </location>
</feature>
<evidence type="ECO:0000256" key="1">
    <source>
        <dbReference type="SAM" id="Coils"/>
    </source>
</evidence>
<dbReference type="Proteomes" id="UP001210231">
    <property type="component" value="Unassembled WGS sequence"/>
</dbReference>
<dbReference type="CDD" id="cd12820">
    <property type="entry name" value="LbR_YadA-like"/>
    <property type="match status" value="1"/>
</dbReference>
<evidence type="ECO:0000313" key="3">
    <source>
        <dbReference type="EMBL" id="MDA3615402.1"/>
    </source>
</evidence>
<dbReference type="Pfam" id="PF13884">
    <property type="entry name" value="Peptidase_S74"/>
    <property type="match status" value="1"/>
</dbReference>
<dbReference type="Gene3D" id="2.150.10.10">
    <property type="entry name" value="Serralysin-like metalloprotease, C-terminal"/>
    <property type="match status" value="1"/>
</dbReference>
<dbReference type="PROSITE" id="PS51688">
    <property type="entry name" value="ICA"/>
    <property type="match status" value="1"/>
</dbReference>
<reference evidence="3 4" key="1">
    <citation type="submission" date="2022-12" db="EMBL/GenBank/DDBJ databases">
        <title>Chitinophagaceae gen. sp. nov., a new member of the family Chitinophagaceae, isolated from soil in a chemical factory.</title>
        <authorList>
            <person name="Ke Z."/>
        </authorList>
    </citation>
    <scope>NUCLEOTIDE SEQUENCE [LARGE SCALE GENOMIC DNA]</scope>
    <source>
        <strain evidence="3 4">LY-5</strain>
    </source>
</reference>
<accession>A0ABT4UM33</accession>
<dbReference type="EMBL" id="JAQGEF010000012">
    <property type="protein sequence ID" value="MDA3615402.1"/>
    <property type="molecule type" value="Genomic_DNA"/>
</dbReference>
<dbReference type="Pfam" id="PF05658">
    <property type="entry name" value="YadA_head"/>
    <property type="match status" value="2"/>
</dbReference>
<evidence type="ECO:0000259" key="2">
    <source>
        <dbReference type="PROSITE" id="PS51688"/>
    </source>
</evidence>
<keyword evidence="4" id="KW-1185">Reference proteome</keyword>
<gene>
    <name evidence="3" type="ORF">O3P16_11335</name>
</gene>
<feature type="domain" description="Peptidase S74" evidence="2">
    <location>
        <begin position="358"/>
        <end position="453"/>
    </location>
</feature>
<proteinExistence type="predicted"/>
<protein>
    <submittedName>
        <fullName evidence="3">Tail fiber domain-containing protein</fullName>
    </submittedName>
</protein>
<evidence type="ECO:0000313" key="4">
    <source>
        <dbReference type="Proteomes" id="UP001210231"/>
    </source>
</evidence>
<dbReference type="RefSeq" id="WP_407031728.1">
    <property type="nucleotide sequence ID" value="NZ_JAQGEF010000012.1"/>
</dbReference>
<sequence>MKHLFSLILVFQFITNVNSQSVSINTDGSAAHASAILDVKSTNKGFLVPRMTLAQRTAIASPAEGLLVYQTDGATGFYYYQSGWKTFGADNLGNHIASQNLQLNNFKISNNNDATVGLGISNIGALSLTGKAVDPIASNTLPRETFRVTSDGSILGFGKYFVGPFPASGPGMRFMWYSGKGALRVGNATSTEWDSTNVKDYSYAFGNQVTASAYGSFAVGDQVNVTSVVGTGIGSSIQVKGTAALAIGANNVANGFCSVSLGYTDSAMGQGAIALGYRVLASKDYSVAIGYRGRAIHEGSLVLSDASSLSATLSSYTTSSSDNQMTARYAGGYRFFTNDNMTIGVRLNANANSWSIISDSTLKERFEETDGNEMLNKLENIRMGSWNYKGQAKLGLRHYGPMAQDFYAAYGKDNYGTIGDNTSIAQADFDGVMLIMIRELSKKAKIHESELELLKKENSLLNEKLQQNNQTEAKLNLLLEILSSNEQTKAIVDTYKNALNK</sequence>
<dbReference type="InterPro" id="IPR008640">
    <property type="entry name" value="Adhesin_Head_dom"/>
</dbReference>